<reference evidence="3 4" key="1">
    <citation type="journal article" date="2016" name="MBio">
        <title>Lateral Gene Transfer in a Heavy Metal-Contaminated-Groundwater Microbial Community.</title>
        <authorList>
            <person name="Hemme C.L."/>
            <person name="Green S.J."/>
            <person name="Rishishwar L."/>
            <person name="Prakash O."/>
            <person name="Pettenato A."/>
            <person name="Chakraborty R."/>
            <person name="Deutschbauer A.M."/>
            <person name="Van Nostrand J.D."/>
            <person name="Wu L."/>
            <person name="He Z."/>
            <person name="Jordan I.K."/>
            <person name="Hazen T.C."/>
            <person name="Arkin A.P."/>
            <person name="Kostka J.E."/>
            <person name="Zhou J."/>
        </authorList>
    </citation>
    <scope>NUCLEOTIDE SEQUENCE [LARGE SCALE GENOMIC DNA]</scope>
    <source>
        <strain evidence="3 4">FW104-T7</strain>
    </source>
</reference>
<dbReference type="STRING" id="416169.RHOFW104T7_09795"/>
<keyword evidence="3" id="KW-0808">Transferase</keyword>
<organism evidence="3 4">
    <name type="scientific">Rhodanobacter thiooxydans</name>
    <dbReference type="NCBI Taxonomy" id="416169"/>
    <lineage>
        <taxon>Bacteria</taxon>
        <taxon>Pseudomonadati</taxon>
        <taxon>Pseudomonadota</taxon>
        <taxon>Gammaproteobacteria</taxon>
        <taxon>Lysobacterales</taxon>
        <taxon>Rhodanobacteraceae</taxon>
        <taxon>Rhodanobacter</taxon>
    </lineage>
</organism>
<dbReference type="RefSeq" id="WP_008434022.1">
    <property type="nucleotide sequence ID" value="NZ_LVJS01000031.1"/>
</dbReference>
<dbReference type="eggNOG" id="COG3602">
    <property type="taxonomic scope" value="Bacteria"/>
</dbReference>
<dbReference type="GO" id="GO:0016740">
    <property type="term" value="F:transferase activity"/>
    <property type="evidence" value="ECO:0007669"/>
    <property type="project" value="UniProtKB-KW"/>
</dbReference>
<sequence length="136" mass="14288">MSHPVSNLAELLHSMHPVLNRGVYVFVALPGGSIPDRVEPIATFRERKGLTLIVEEQQAVDAGLAVLFRAAWITLSVHSDLQAVGLTAAVAAALAEAGISCNVVAAAYHDHLFVHVEAASHALAVLRALQERAGAA</sequence>
<dbReference type="SUPFAM" id="SSF55021">
    <property type="entry name" value="ACT-like"/>
    <property type="match status" value="2"/>
</dbReference>
<evidence type="ECO:0000259" key="1">
    <source>
        <dbReference type="Pfam" id="PF10000"/>
    </source>
</evidence>
<feature type="domain" description="DUF2241" evidence="1">
    <location>
        <begin position="5"/>
        <end position="70"/>
    </location>
</feature>
<dbReference type="Pfam" id="PF10000">
    <property type="entry name" value="ACT_3"/>
    <property type="match status" value="1"/>
</dbReference>
<evidence type="ECO:0000313" key="3">
    <source>
        <dbReference type="EMBL" id="KZC24254.1"/>
    </source>
</evidence>
<accession>A0A154QJB1</accession>
<dbReference type="InterPro" id="IPR027795">
    <property type="entry name" value="CASTOR_ACT_dom"/>
</dbReference>
<dbReference type="EMBL" id="LVJS01000031">
    <property type="protein sequence ID" value="KZC24254.1"/>
    <property type="molecule type" value="Genomic_DNA"/>
</dbReference>
<dbReference type="InterPro" id="IPR018717">
    <property type="entry name" value="DUF2241"/>
</dbReference>
<dbReference type="PANTHER" id="PTHR39199:SF1">
    <property type="entry name" value="BLR5128 PROTEIN"/>
    <property type="match status" value="1"/>
</dbReference>
<evidence type="ECO:0000313" key="4">
    <source>
        <dbReference type="Proteomes" id="UP000076131"/>
    </source>
</evidence>
<dbReference type="Pfam" id="PF13840">
    <property type="entry name" value="ACT_7"/>
    <property type="match status" value="1"/>
</dbReference>
<dbReference type="PANTHER" id="PTHR39199">
    <property type="entry name" value="BLR5128 PROTEIN"/>
    <property type="match status" value="1"/>
</dbReference>
<gene>
    <name evidence="3" type="ORF">RHOFW104T7_09795</name>
</gene>
<keyword evidence="4" id="KW-1185">Reference proteome</keyword>
<evidence type="ECO:0000259" key="2">
    <source>
        <dbReference type="Pfam" id="PF13840"/>
    </source>
</evidence>
<protein>
    <submittedName>
        <fullName evidence="3">Acetyltransferase</fullName>
    </submittedName>
</protein>
<feature type="domain" description="CASTOR ACT" evidence="2">
    <location>
        <begin position="71"/>
        <end position="127"/>
    </location>
</feature>
<dbReference type="Proteomes" id="UP000076131">
    <property type="component" value="Unassembled WGS sequence"/>
</dbReference>
<name>A0A154QJB1_9GAMM</name>
<proteinExistence type="predicted"/>
<dbReference type="InterPro" id="IPR045865">
    <property type="entry name" value="ACT-like_dom_sf"/>
</dbReference>
<dbReference type="AlphaFoldDB" id="A0A154QJB1"/>
<dbReference type="Gene3D" id="3.30.2130.10">
    <property type="entry name" value="VC0802-like"/>
    <property type="match status" value="1"/>
</dbReference>
<comment type="caution">
    <text evidence="3">The sequence shown here is derived from an EMBL/GenBank/DDBJ whole genome shotgun (WGS) entry which is preliminary data.</text>
</comment>